<dbReference type="GO" id="GO:0008168">
    <property type="term" value="F:methyltransferase activity"/>
    <property type="evidence" value="ECO:0007669"/>
    <property type="project" value="UniProtKB-KW"/>
</dbReference>
<dbReference type="Gene3D" id="3.40.50.150">
    <property type="entry name" value="Vaccinia Virus protein VP39"/>
    <property type="match status" value="1"/>
</dbReference>
<evidence type="ECO:0000313" key="3">
    <source>
        <dbReference type="Proteomes" id="UP000316167"/>
    </source>
</evidence>
<keyword evidence="1" id="KW-0175">Coiled coil</keyword>
<name>A0A562SPL3_9BACT</name>
<protein>
    <submittedName>
        <fullName evidence="2">Methyltransferase family protein</fullName>
    </submittedName>
</protein>
<comment type="caution">
    <text evidence="2">The sequence shown here is derived from an EMBL/GenBank/DDBJ whole genome shotgun (WGS) entry which is preliminary data.</text>
</comment>
<keyword evidence="3" id="KW-1185">Reference proteome</keyword>
<dbReference type="SUPFAM" id="SSF53335">
    <property type="entry name" value="S-adenosyl-L-methionine-dependent methyltransferases"/>
    <property type="match status" value="1"/>
</dbReference>
<keyword evidence="2" id="KW-0489">Methyltransferase</keyword>
<evidence type="ECO:0000313" key="2">
    <source>
        <dbReference type="EMBL" id="TWI83093.1"/>
    </source>
</evidence>
<proteinExistence type="predicted"/>
<dbReference type="Proteomes" id="UP000316167">
    <property type="component" value="Unassembled WGS sequence"/>
</dbReference>
<dbReference type="AlphaFoldDB" id="A0A562SPL3"/>
<accession>A0A562SPL3</accession>
<organism evidence="2 3">
    <name type="scientific">Lacibacter cauensis</name>
    <dbReference type="NCBI Taxonomy" id="510947"/>
    <lineage>
        <taxon>Bacteria</taxon>
        <taxon>Pseudomonadati</taxon>
        <taxon>Bacteroidota</taxon>
        <taxon>Chitinophagia</taxon>
        <taxon>Chitinophagales</taxon>
        <taxon>Chitinophagaceae</taxon>
        <taxon>Lacibacter</taxon>
    </lineage>
</organism>
<evidence type="ECO:0000256" key="1">
    <source>
        <dbReference type="SAM" id="Coils"/>
    </source>
</evidence>
<dbReference type="InterPro" id="IPR029063">
    <property type="entry name" value="SAM-dependent_MTases_sf"/>
</dbReference>
<dbReference type="Pfam" id="PF13578">
    <property type="entry name" value="Methyltransf_24"/>
    <property type="match status" value="1"/>
</dbReference>
<reference evidence="2 3" key="1">
    <citation type="journal article" date="2015" name="Stand. Genomic Sci.">
        <title>Genomic Encyclopedia of Bacterial and Archaeal Type Strains, Phase III: the genomes of soil and plant-associated and newly described type strains.</title>
        <authorList>
            <person name="Whitman W.B."/>
            <person name="Woyke T."/>
            <person name="Klenk H.P."/>
            <person name="Zhou Y."/>
            <person name="Lilburn T.G."/>
            <person name="Beck B.J."/>
            <person name="De Vos P."/>
            <person name="Vandamme P."/>
            <person name="Eisen J.A."/>
            <person name="Garrity G."/>
            <person name="Hugenholtz P."/>
            <person name="Kyrpides N.C."/>
        </authorList>
    </citation>
    <scope>NUCLEOTIDE SEQUENCE [LARGE SCALE GENOMIC DNA]</scope>
    <source>
        <strain evidence="2 3">CGMCC 1.7271</strain>
    </source>
</reference>
<feature type="coiled-coil region" evidence="1">
    <location>
        <begin position="65"/>
        <end position="92"/>
    </location>
</feature>
<sequence length="308" mass="35950">MGTTTGFFIDLSWQDNPFCTERFTLLQIEWMQLKKIFNAFFRPDRLALLDYDIVPSPLYKKEQPHQQLLQQLQQQQNHYKQLLQQALQYKDNFCDISIQETNANAAPVWKNDFFPGLDIVILYTLLATVKPKRYVEIGSGTSTKIAAKAKAEQQLTTTITCIDPYPRKEITAVADEWLNVPLQQAPLSLFENLEADDVLFFDGSHLLHANSDVQWFFMEVLPRLKAGVVVQVHDIYLPYDYPQNMCDRFYAEQYMLATMLLSNTERYEIIAPNFYMSEDDELNKILEPLWTELPGVEKHGGSFWWRVK</sequence>
<dbReference type="GO" id="GO:0032259">
    <property type="term" value="P:methylation"/>
    <property type="evidence" value="ECO:0007669"/>
    <property type="project" value="UniProtKB-KW"/>
</dbReference>
<keyword evidence="2" id="KW-0808">Transferase</keyword>
<dbReference type="EMBL" id="VLLE01000003">
    <property type="protein sequence ID" value="TWI83093.1"/>
    <property type="molecule type" value="Genomic_DNA"/>
</dbReference>
<gene>
    <name evidence="2" type="ORF">IQ13_1199</name>
</gene>